<comment type="similarity">
    <text evidence="2 8">Belongs to the PhoU family.</text>
</comment>
<keyword evidence="6 8" id="KW-0592">Phosphate transport</keyword>
<dbReference type="PANTHER" id="PTHR42930">
    <property type="entry name" value="PHOSPHATE-SPECIFIC TRANSPORT SYSTEM ACCESSORY PROTEIN PHOU"/>
    <property type="match status" value="1"/>
</dbReference>
<dbReference type="InterPro" id="IPR026022">
    <property type="entry name" value="PhoU_dom"/>
</dbReference>
<dbReference type="AlphaFoldDB" id="A0A841H713"/>
<evidence type="ECO:0000259" key="9">
    <source>
        <dbReference type="Pfam" id="PF01895"/>
    </source>
</evidence>
<evidence type="ECO:0000313" key="11">
    <source>
        <dbReference type="Proteomes" id="UP000582837"/>
    </source>
</evidence>
<dbReference type="FunFam" id="1.20.58.220:FF:000004">
    <property type="entry name" value="Phosphate-specific transport system accessory protein PhoU"/>
    <property type="match status" value="1"/>
</dbReference>
<dbReference type="RefSeq" id="WP_170035558.1">
    <property type="nucleotide sequence ID" value="NZ_JABDTL010000001.1"/>
</dbReference>
<dbReference type="Pfam" id="PF01895">
    <property type="entry name" value="PhoU"/>
    <property type="match status" value="2"/>
</dbReference>
<dbReference type="GO" id="GO:0006817">
    <property type="term" value="P:phosphate ion transport"/>
    <property type="evidence" value="ECO:0007669"/>
    <property type="project" value="UniProtKB-KW"/>
</dbReference>
<keyword evidence="11" id="KW-1185">Reference proteome</keyword>
<dbReference type="SUPFAM" id="SSF109755">
    <property type="entry name" value="PhoU-like"/>
    <property type="match status" value="1"/>
</dbReference>
<dbReference type="GO" id="GO:0045936">
    <property type="term" value="P:negative regulation of phosphate metabolic process"/>
    <property type="evidence" value="ECO:0007669"/>
    <property type="project" value="InterPro"/>
</dbReference>
<dbReference type="Gene3D" id="1.20.58.220">
    <property type="entry name" value="Phosphate transport system protein phou homolog 2, domain 2"/>
    <property type="match status" value="1"/>
</dbReference>
<accession>A0A841H713</accession>
<dbReference type="EMBL" id="JACHIA010000028">
    <property type="protein sequence ID" value="MBB6073714.1"/>
    <property type="molecule type" value="Genomic_DNA"/>
</dbReference>
<name>A0A841H713_9BACT</name>
<dbReference type="GO" id="GO:0005737">
    <property type="term" value="C:cytoplasm"/>
    <property type="evidence" value="ECO:0007669"/>
    <property type="project" value="UniProtKB-SubCell"/>
</dbReference>
<dbReference type="InterPro" id="IPR028366">
    <property type="entry name" value="PhoU"/>
</dbReference>
<evidence type="ECO:0000256" key="2">
    <source>
        <dbReference type="ARBA" id="ARBA00008107"/>
    </source>
</evidence>
<evidence type="ECO:0000256" key="5">
    <source>
        <dbReference type="ARBA" id="ARBA00022490"/>
    </source>
</evidence>
<evidence type="ECO:0000256" key="7">
    <source>
        <dbReference type="ARBA" id="ARBA00056181"/>
    </source>
</evidence>
<dbReference type="Proteomes" id="UP000582837">
    <property type="component" value="Unassembled WGS sequence"/>
</dbReference>
<organism evidence="10 11">
    <name type="scientific">Longimicrobium terrae</name>
    <dbReference type="NCBI Taxonomy" id="1639882"/>
    <lineage>
        <taxon>Bacteria</taxon>
        <taxon>Pseudomonadati</taxon>
        <taxon>Gemmatimonadota</taxon>
        <taxon>Longimicrobiia</taxon>
        <taxon>Longimicrobiales</taxon>
        <taxon>Longimicrobiaceae</taxon>
        <taxon>Longimicrobium</taxon>
    </lineage>
</organism>
<evidence type="ECO:0000256" key="4">
    <source>
        <dbReference type="ARBA" id="ARBA00022448"/>
    </source>
</evidence>
<feature type="domain" description="PhoU" evidence="9">
    <location>
        <begin position="22"/>
        <end position="109"/>
    </location>
</feature>
<proteinExistence type="inferred from homology"/>
<protein>
    <recommendedName>
        <fullName evidence="8">Phosphate-specific transport system accessory protein PhoU</fullName>
    </recommendedName>
</protein>
<dbReference type="PANTHER" id="PTHR42930:SF3">
    <property type="entry name" value="PHOSPHATE-SPECIFIC TRANSPORT SYSTEM ACCESSORY PROTEIN PHOU"/>
    <property type="match status" value="1"/>
</dbReference>
<sequence length="229" mass="26009">MSPVSGVRHFHEELARLKSQLLDMSGLAEELVARSMMALRQRDADLAQEVIRRDNDLDAMEVMIDDMCIHLLALQQPMARDLRLITMAMKISNDLERVGDHAVNIAEAVRHLADHPVYLEFPEIEEMGRLATEMLSDALDTFVRADAEGAREVCRRDDRVDGLHNSLFRILLTHMMEDPRRIGASMSLFLVSRNLERIGDLATNIAEDVVFLVEGRNIKHNSSLGHDMR</sequence>
<evidence type="ECO:0000256" key="8">
    <source>
        <dbReference type="PIRNR" id="PIRNR003107"/>
    </source>
</evidence>
<evidence type="ECO:0000256" key="6">
    <source>
        <dbReference type="ARBA" id="ARBA00022592"/>
    </source>
</evidence>
<comment type="subcellular location">
    <subcellularLocation>
        <location evidence="1 8">Cytoplasm</location>
    </subcellularLocation>
</comment>
<keyword evidence="4 8" id="KW-0813">Transport</keyword>
<feature type="domain" description="PhoU" evidence="9">
    <location>
        <begin position="124"/>
        <end position="209"/>
    </location>
</feature>
<comment type="function">
    <text evidence="7 8">Plays a role in the regulation of phosphate uptake.</text>
</comment>
<gene>
    <name evidence="10" type="ORF">HNQ61_005385</name>
</gene>
<reference evidence="10 11" key="1">
    <citation type="submission" date="2020-08" db="EMBL/GenBank/DDBJ databases">
        <title>Genomic Encyclopedia of Type Strains, Phase IV (KMG-IV): sequencing the most valuable type-strain genomes for metagenomic binning, comparative biology and taxonomic classification.</title>
        <authorList>
            <person name="Goeker M."/>
        </authorList>
    </citation>
    <scope>NUCLEOTIDE SEQUENCE [LARGE SCALE GENOMIC DNA]</scope>
    <source>
        <strain evidence="10 11">DSM 29007</strain>
    </source>
</reference>
<dbReference type="NCBIfam" id="TIGR02135">
    <property type="entry name" value="phoU_full"/>
    <property type="match status" value="1"/>
</dbReference>
<evidence type="ECO:0000256" key="1">
    <source>
        <dbReference type="ARBA" id="ARBA00004496"/>
    </source>
</evidence>
<dbReference type="GO" id="GO:0030643">
    <property type="term" value="P:intracellular phosphate ion homeostasis"/>
    <property type="evidence" value="ECO:0007669"/>
    <property type="project" value="InterPro"/>
</dbReference>
<dbReference type="PIRSF" id="PIRSF003107">
    <property type="entry name" value="PhoU"/>
    <property type="match status" value="1"/>
</dbReference>
<keyword evidence="5 8" id="KW-0963">Cytoplasm</keyword>
<evidence type="ECO:0000256" key="3">
    <source>
        <dbReference type="ARBA" id="ARBA00011738"/>
    </source>
</evidence>
<dbReference type="InterPro" id="IPR038078">
    <property type="entry name" value="PhoU-like_sf"/>
</dbReference>
<evidence type="ECO:0000313" key="10">
    <source>
        <dbReference type="EMBL" id="MBB6073714.1"/>
    </source>
</evidence>
<comment type="subunit">
    <text evidence="3 8">Homodimer.</text>
</comment>
<comment type="caution">
    <text evidence="10">The sequence shown here is derived from an EMBL/GenBank/DDBJ whole genome shotgun (WGS) entry which is preliminary data.</text>
</comment>